<evidence type="ECO:0000256" key="1">
    <source>
        <dbReference type="SAM" id="Phobius"/>
    </source>
</evidence>
<evidence type="ECO:0000259" key="2">
    <source>
        <dbReference type="Pfam" id="PF00535"/>
    </source>
</evidence>
<accession>A0ABP9G1E5</accession>
<reference evidence="4" key="1">
    <citation type="journal article" date="2019" name="Int. J. Syst. Evol. Microbiol.">
        <title>The Global Catalogue of Microorganisms (GCM) 10K type strain sequencing project: providing services to taxonomists for standard genome sequencing and annotation.</title>
        <authorList>
            <consortium name="The Broad Institute Genomics Platform"/>
            <consortium name="The Broad Institute Genome Sequencing Center for Infectious Disease"/>
            <person name="Wu L."/>
            <person name="Ma J."/>
        </authorList>
    </citation>
    <scope>NUCLEOTIDE SEQUENCE [LARGE SCALE GENOMIC DNA]</scope>
    <source>
        <strain evidence="4">JCM 18283</strain>
    </source>
</reference>
<keyword evidence="1" id="KW-0812">Transmembrane</keyword>
<keyword evidence="1" id="KW-1133">Transmembrane helix</keyword>
<gene>
    <name evidence="3" type="ORF">GCM10023313_32960</name>
</gene>
<feature type="transmembrane region" description="Helical" evidence="1">
    <location>
        <begin position="264"/>
        <end position="280"/>
    </location>
</feature>
<sequence>MSIAISVIIPTYKRTQLLVRCLKALLQQRFEKDRYEIIVVSDGPDDETQRIFNGFAGYEYPALRYLPLSTKKGPAAARNCGWLNAKGSIIAFTDDDCVPDIHWLDQLYQHLKDQEYAAITGKVIVPVNKRPTDFEKNTAGLQFADFITANCACTKAALVKTGGFDEDFSMAWREDSDLEFKLIANHIPVTRVNTAIVTHPVRHAAWGVSIREQKKTMFNALLYKKYPGLYRQKIQPAPPVLYYGIITAVLVMLAGVLLTDTLMALAGAAMWLVLTLYFIYKRLQTTSLALAHVAEMIVTSLVIPFASIYWQWYGAVKYRVLFI</sequence>
<feature type="transmembrane region" description="Helical" evidence="1">
    <location>
        <begin position="240"/>
        <end position="258"/>
    </location>
</feature>
<evidence type="ECO:0000313" key="4">
    <source>
        <dbReference type="Proteomes" id="UP001501436"/>
    </source>
</evidence>
<dbReference type="InterPro" id="IPR001173">
    <property type="entry name" value="Glyco_trans_2-like"/>
</dbReference>
<evidence type="ECO:0000313" key="3">
    <source>
        <dbReference type="EMBL" id="GAA4925785.1"/>
    </source>
</evidence>
<dbReference type="InterPro" id="IPR029044">
    <property type="entry name" value="Nucleotide-diphossugar_trans"/>
</dbReference>
<dbReference type="Pfam" id="PF00535">
    <property type="entry name" value="Glycos_transf_2"/>
    <property type="match status" value="1"/>
</dbReference>
<dbReference type="Proteomes" id="UP001501436">
    <property type="component" value="Unassembled WGS sequence"/>
</dbReference>
<dbReference type="PANTHER" id="PTHR43685">
    <property type="entry name" value="GLYCOSYLTRANSFERASE"/>
    <property type="match status" value="1"/>
</dbReference>
<dbReference type="SUPFAM" id="SSF53448">
    <property type="entry name" value="Nucleotide-diphospho-sugar transferases"/>
    <property type="match status" value="1"/>
</dbReference>
<comment type="caution">
    <text evidence="3">The sequence shown here is derived from an EMBL/GenBank/DDBJ whole genome shotgun (WGS) entry which is preliminary data.</text>
</comment>
<dbReference type="PANTHER" id="PTHR43685:SF3">
    <property type="entry name" value="SLR2126 PROTEIN"/>
    <property type="match status" value="1"/>
</dbReference>
<name>A0ABP9G1E5_9SPHI</name>
<organism evidence="3 4">
    <name type="scientific">Mucilaginibacter defluvii</name>
    <dbReference type="NCBI Taxonomy" id="1196019"/>
    <lineage>
        <taxon>Bacteria</taxon>
        <taxon>Pseudomonadati</taxon>
        <taxon>Bacteroidota</taxon>
        <taxon>Sphingobacteriia</taxon>
        <taxon>Sphingobacteriales</taxon>
        <taxon>Sphingobacteriaceae</taxon>
        <taxon>Mucilaginibacter</taxon>
    </lineage>
</organism>
<dbReference type="Gene3D" id="3.90.550.10">
    <property type="entry name" value="Spore Coat Polysaccharide Biosynthesis Protein SpsA, Chain A"/>
    <property type="match status" value="1"/>
</dbReference>
<keyword evidence="1" id="KW-0472">Membrane</keyword>
<dbReference type="InterPro" id="IPR050834">
    <property type="entry name" value="Glycosyltransf_2"/>
</dbReference>
<dbReference type="RefSeq" id="WP_345332783.1">
    <property type="nucleotide sequence ID" value="NZ_BAABJI010000002.1"/>
</dbReference>
<dbReference type="EMBL" id="BAABJI010000002">
    <property type="protein sequence ID" value="GAA4925785.1"/>
    <property type="molecule type" value="Genomic_DNA"/>
</dbReference>
<dbReference type="CDD" id="cd00761">
    <property type="entry name" value="Glyco_tranf_GTA_type"/>
    <property type="match status" value="1"/>
</dbReference>
<proteinExistence type="predicted"/>
<feature type="domain" description="Glycosyltransferase 2-like" evidence="2">
    <location>
        <begin position="6"/>
        <end position="133"/>
    </location>
</feature>
<protein>
    <submittedName>
        <fullName evidence="3">Glycosyltransferase</fullName>
    </submittedName>
</protein>
<feature type="transmembrane region" description="Helical" evidence="1">
    <location>
        <begin position="292"/>
        <end position="312"/>
    </location>
</feature>
<keyword evidence="4" id="KW-1185">Reference proteome</keyword>